<evidence type="ECO:0000256" key="1">
    <source>
        <dbReference type="SAM" id="Coils"/>
    </source>
</evidence>
<dbReference type="GO" id="GO:0004222">
    <property type="term" value="F:metalloendopeptidase activity"/>
    <property type="evidence" value="ECO:0007669"/>
    <property type="project" value="TreeGrafter"/>
</dbReference>
<keyword evidence="2" id="KW-0472">Membrane</keyword>
<dbReference type="SUPFAM" id="SSF51261">
    <property type="entry name" value="Duplicated hybrid motif"/>
    <property type="match status" value="1"/>
</dbReference>
<protein>
    <submittedName>
        <fullName evidence="4">Metalloendopeptidase</fullName>
    </submittedName>
</protein>
<reference evidence="4" key="1">
    <citation type="submission" date="2019-01" db="EMBL/GenBank/DDBJ databases">
        <authorList>
            <consortium name="Genoscope - CEA"/>
            <person name="William W."/>
        </authorList>
    </citation>
    <scope>NUCLEOTIDE SEQUENCE</scope>
    <source>
        <strain evidence="4">CR-1</strain>
    </source>
</reference>
<dbReference type="Gene3D" id="2.70.70.10">
    <property type="entry name" value="Glucose Permease (Domain IIA)"/>
    <property type="match status" value="1"/>
</dbReference>
<evidence type="ECO:0000259" key="3">
    <source>
        <dbReference type="Pfam" id="PF01551"/>
    </source>
</evidence>
<dbReference type="CDD" id="cd12797">
    <property type="entry name" value="M23_peptidase"/>
    <property type="match status" value="1"/>
</dbReference>
<dbReference type="PANTHER" id="PTHR21666">
    <property type="entry name" value="PEPTIDASE-RELATED"/>
    <property type="match status" value="1"/>
</dbReference>
<dbReference type="FunFam" id="2.70.70.10:FF:000006">
    <property type="entry name" value="M23 family peptidase"/>
    <property type="match status" value="1"/>
</dbReference>
<feature type="domain" description="M23ase beta-sheet core" evidence="3">
    <location>
        <begin position="209"/>
        <end position="303"/>
    </location>
</feature>
<evidence type="ECO:0000313" key="4">
    <source>
        <dbReference type="EMBL" id="VEN73936.1"/>
    </source>
</evidence>
<dbReference type="Pfam" id="PF01551">
    <property type="entry name" value="Peptidase_M23"/>
    <property type="match status" value="1"/>
</dbReference>
<dbReference type="InterPro" id="IPR016047">
    <property type="entry name" value="M23ase_b-sheet_dom"/>
</dbReference>
<keyword evidence="2" id="KW-0812">Transmembrane</keyword>
<feature type="transmembrane region" description="Helical" evidence="2">
    <location>
        <begin position="28"/>
        <end position="50"/>
    </location>
</feature>
<dbReference type="InterPro" id="IPR050570">
    <property type="entry name" value="Cell_wall_metabolism_enzyme"/>
</dbReference>
<proteinExistence type="predicted"/>
<accession>A0A484HI49</accession>
<dbReference type="InterPro" id="IPR011055">
    <property type="entry name" value="Dup_hybrid_motif"/>
</dbReference>
<dbReference type="EMBL" id="CAACVI010000012">
    <property type="protein sequence ID" value="VEN73936.1"/>
    <property type="molecule type" value="Genomic_DNA"/>
</dbReference>
<feature type="coiled-coil region" evidence="1">
    <location>
        <begin position="66"/>
        <end position="93"/>
    </location>
</feature>
<name>A0A484HI49_9BACT</name>
<evidence type="ECO:0000256" key="2">
    <source>
        <dbReference type="SAM" id="Phobius"/>
    </source>
</evidence>
<keyword evidence="2" id="KW-1133">Transmembrane helix</keyword>
<dbReference type="PANTHER" id="PTHR21666:SF286">
    <property type="entry name" value="LIPOPROTEIN NLPD"/>
    <property type="match status" value="1"/>
</dbReference>
<dbReference type="AlphaFoldDB" id="A0A484HI49"/>
<keyword evidence="1" id="KW-0175">Coiled coil</keyword>
<gene>
    <name evidence="4" type="ORF">EPICR_20407</name>
</gene>
<organism evidence="4">
    <name type="scientific">uncultured Desulfobacteraceae bacterium</name>
    <dbReference type="NCBI Taxonomy" id="218296"/>
    <lineage>
        <taxon>Bacteria</taxon>
        <taxon>Pseudomonadati</taxon>
        <taxon>Thermodesulfobacteriota</taxon>
        <taxon>Desulfobacteria</taxon>
        <taxon>Desulfobacterales</taxon>
        <taxon>Desulfobacteraceae</taxon>
        <taxon>environmental samples</taxon>
    </lineage>
</organism>
<sequence length="309" mass="34751">MMRKKFSFYILSNTGSPIKRTAASYSSLMAMGAAGAAFLVFFCYIIYGYFNLKSVSVDTGMLQREIQAQKTEIEGQRRQIERFTRDINSLKGKLADLKKFEKKIRIIANIEDVDKQDGLFGIGGSIPEDLDPKIALRENNESLLREMHSQTSHLKIASTRQEEDFESLLKHFEKQRNLLASTPAIWPVKGWVTSKFGYRKSPYTDLREFHKGLDIAARKGAPIISSANGVVSFAGRKGLLGKVVVIDHGHGMVTRYAHTDKILVKRFQKVKRGDVIALVGNTGRSTGPHLHYEVHLNGVPVNPHKYIMN</sequence>